<gene>
    <name evidence="1" type="ORF">PS396_09265</name>
</gene>
<dbReference type="RefSeq" id="WP_331198115.1">
    <property type="nucleotide sequence ID" value="NZ_JAQSEV010000053.1"/>
</dbReference>
<keyword evidence="2" id="KW-1185">Reference proteome</keyword>
<organism evidence="1 2">
    <name type="scientific">Limosilactobacillus pontis</name>
    <dbReference type="NCBI Taxonomy" id="35787"/>
    <lineage>
        <taxon>Bacteria</taxon>
        <taxon>Bacillati</taxon>
        <taxon>Bacillota</taxon>
        <taxon>Bacilli</taxon>
        <taxon>Lactobacillales</taxon>
        <taxon>Lactobacillaceae</taxon>
        <taxon>Limosilactobacillus</taxon>
    </lineage>
</organism>
<evidence type="ECO:0000313" key="1">
    <source>
        <dbReference type="EMBL" id="MEE6701938.1"/>
    </source>
</evidence>
<accession>A0ABU7SV31</accession>
<comment type="caution">
    <text evidence="1">The sequence shown here is derived from an EMBL/GenBank/DDBJ whole genome shotgun (WGS) entry which is preliminary data.</text>
</comment>
<dbReference type="EMBL" id="JAQSFA010000057">
    <property type="protein sequence ID" value="MEE6701938.1"/>
    <property type="molecule type" value="Genomic_DNA"/>
</dbReference>
<feature type="non-terminal residue" evidence="1">
    <location>
        <position position="1"/>
    </location>
</feature>
<sequence length="64" mass="7246">SAGYYHTFMAKNNDRWFTLDTLVNNEGNFLVEDSTYPYQEGLDKTKVLTVRGSFSYPILSTGGD</sequence>
<protein>
    <submittedName>
        <fullName evidence="1">Uncharacterized protein</fullName>
    </submittedName>
</protein>
<evidence type="ECO:0000313" key="2">
    <source>
        <dbReference type="Proteomes" id="UP001335665"/>
    </source>
</evidence>
<dbReference type="Proteomes" id="UP001335665">
    <property type="component" value="Unassembled WGS sequence"/>
</dbReference>
<proteinExistence type="predicted"/>
<name>A0ABU7SV31_9LACO</name>
<reference evidence="1 2" key="1">
    <citation type="submission" date="2023-02" db="EMBL/GenBank/DDBJ databases">
        <title>The predominant lactic acid bacteria and yeasts involved in the spontaneous fermentation of millet during the production of the traditional porridge Hausa koko in Ghana.</title>
        <authorList>
            <person name="Atter A."/>
            <person name="Diaz M."/>
        </authorList>
    </citation>
    <scope>NUCLEOTIDE SEQUENCE [LARGE SCALE GENOMIC DNA]</scope>
    <source>
        <strain evidence="1 2">FI11552</strain>
    </source>
</reference>